<dbReference type="AlphaFoldDB" id="T1B1M1"/>
<sequence length="123" mass="13988">LAVGKAVPYGIYDMKLNEGYVNVGIDHDTAEFAVESIRKWWNHMGQKRYPDAKKLLITADGGGSNGSRVKLWKIEIQKLATEIGLEISVCHFPPGTSKWNKIEHRLFSFITKNWRGKPLISFE</sequence>
<organism evidence="1">
    <name type="scientific">mine drainage metagenome</name>
    <dbReference type="NCBI Taxonomy" id="410659"/>
    <lineage>
        <taxon>unclassified sequences</taxon>
        <taxon>metagenomes</taxon>
        <taxon>ecological metagenomes</taxon>
    </lineage>
</organism>
<comment type="caution">
    <text evidence="1">The sequence shown here is derived from an EMBL/GenBank/DDBJ whole genome shotgun (WGS) entry which is preliminary data.</text>
</comment>
<accession>T1B1M1</accession>
<feature type="non-terminal residue" evidence="1">
    <location>
        <position position="123"/>
    </location>
</feature>
<gene>
    <name evidence="1" type="ORF">B1A_14466</name>
</gene>
<name>T1B1M1_9ZZZZ</name>
<protein>
    <submittedName>
        <fullName evidence="1">Transposase, Rhodopirellula-type</fullName>
    </submittedName>
</protein>
<reference evidence="1" key="2">
    <citation type="journal article" date="2014" name="ISME J.">
        <title>Microbial stratification in low pH oxic and suboxic macroscopic growths along an acid mine drainage.</title>
        <authorList>
            <person name="Mendez-Garcia C."/>
            <person name="Mesa V."/>
            <person name="Sprenger R.R."/>
            <person name="Richter M."/>
            <person name="Diez M.S."/>
            <person name="Solano J."/>
            <person name="Bargiela R."/>
            <person name="Golyshina O.V."/>
            <person name="Manteca A."/>
            <person name="Ramos J.L."/>
            <person name="Gallego J.R."/>
            <person name="Llorente I."/>
            <person name="Martins Dos Santos V.A."/>
            <person name="Jensen O.N."/>
            <person name="Pelaez A.I."/>
            <person name="Sanchez J."/>
            <person name="Ferrer M."/>
        </authorList>
    </citation>
    <scope>NUCLEOTIDE SEQUENCE</scope>
</reference>
<dbReference type="Pfam" id="PF07592">
    <property type="entry name" value="DDE_Tnp_ISAZ013"/>
    <property type="match status" value="1"/>
</dbReference>
<dbReference type="InterPro" id="IPR011518">
    <property type="entry name" value="Transposase_36"/>
</dbReference>
<proteinExistence type="predicted"/>
<feature type="non-terminal residue" evidence="1">
    <location>
        <position position="1"/>
    </location>
</feature>
<reference evidence="1" key="1">
    <citation type="submission" date="2013-08" db="EMBL/GenBank/DDBJ databases">
        <authorList>
            <person name="Mendez C."/>
            <person name="Richter M."/>
            <person name="Ferrer M."/>
            <person name="Sanchez J."/>
        </authorList>
    </citation>
    <scope>NUCLEOTIDE SEQUENCE</scope>
</reference>
<dbReference type="EMBL" id="AUZX01010617">
    <property type="protein sequence ID" value="EQD46784.1"/>
    <property type="molecule type" value="Genomic_DNA"/>
</dbReference>
<dbReference type="NCBIfam" id="NF033519">
    <property type="entry name" value="transpos_ISAzo13"/>
    <property type="match status" value="1"/>
</dbReference>
<evidence type="ECO:0000313" key="1">
    <source>
        <dbReference type="EMBL" id="EQD46784.1"/>
    </source>
</evidence>